<name>A0A4D7C5H0_9SPHN</name>
<evidence type="ECO:0000313" key="2">
    <source>
        <dbReference type="EMBL" id="QCI78880.1"/>
    </source>
</evidence>
<dbReference type="AlphaFoldDB" id="A0A4D7C5H0"/>
<keyword evidence="3" id="KW-1185">Reference proteome</keyword>
<dbReference type="EMBL" id="CP039704">
    <property type="protein sequence ID" value="QCI78880.1"/>
    <property type="molecule type" value="Genomic_DNA"/>
</dbReference>
<proteinExistence type="predicted"/>
<accession>A0A4D7C5H0</accession>
<reference evidence="3" key="1">
    <citation type="submission" date="2019-04" db="EMBL/GenBank/DDBJ databases">
        <title>Complete genome sequence of Sphingomonas sp. W1-2-3.</title>
        <authorList>
            <person name="Im W.T."/>
        </authorList>
    </citation>
    <scope>NUCLEOTIDE SEQUENCE [LARGE SCALE GENOMIC DNA]</scope>
    <source>
        <strain evidence="3">W1-2-3</strain>
    </source>
</reference>
<protein>
    <submittedName>
        <fullName evidence="2">Uncharacterized protein</fullName>
    </submittedName>
</protein>
<dbReference type="KEGG" id="hgn:E6W36_02480"/>
<gene>
    <name evidence="2" type="ORF">E6W36_02480</name>
</gene>
<keyword evidence="1" id="KW-0472">Membrane</keyword>
<evidence type="ECO:0000313" key="3">
    <source>
        <dbReference type="Proteomes" id="UP000298714"/>
    </source>
</evidence>
<feature type="transmembrane region" description="Helical" evidence="1">
    <location>
        <begin position="21"/>
        <end position="40"/>
    </location>
</feature>
<organism evidence="2 3">
    <name type="scientific">Hankyongella ginsenosidimutans</name>
    <dbReference type="NCBI Taxonomy" id="1763828"/>
    <lineage>
        <taxon>Bacteria</taxon>
        <taxon>Pseudomonadati</taxon>
        <taxon>Pseudomonadota</taxon>
        <taxon>Alphaproteobacteria</taxon>
        <taxon>Sphingomonadales</taxon>
        <taxon>Sphingomonadaceae</taxon>
        <taxon>Hankyongella</taxon>
    </lineage>
</organism>
<keyword evidence="1" id="KW-0812">Transmembrane</keyword>
<sequence length="116" mass="13371">MTPWGYAAALREAGTRQRWTLVALVVLALHPSLWAIYRFFMIETLLLPLTGLALWASVAAWRRAHGGFSCWRSSSGPWPFSSSRRLLRQHWSAWRSPGGGCLPVFRRRYWQPHSPH</sequence>
<evidence type="ECO:0000256" key="1">
    <source>
        <dbReference type="SAM" id="Phobius"/>
    </source>
</evidence>
<dbReference type="Proteomes" id="UP000298714">
    <property type="component" value="Chromosome"/>
</dbReference>
<keyword evidence="1" id="KW-1133">Transmembrane helix</keyword>